<reference evidence="2 3" key="1">
    <citation type="submission" date="2024-02" db="EMBL/GenBank/DDBJ databases">
        <authorList>
            <person name="Daric V."/>
            <person name="Darras S."/>
        </authorList>
    </citation>
    <scope>NUCLEOTIDE SEQUENCE [LARGE SCALE GENOMIC DNA]</scope>
</reference>
<accession>A0ABP0H0D7</accession>
<evidence type="ECO:0000313" key="2">
    <source>
        <dbReference type="EMBL" id="CAK8697449.1"/>
    </source>
</evidence>
<keyword evidence="3" id="KW-1185">Reference proteome</keyword>
<gene>
    <name evidence="2" type="ORF">CVLEPA_LOCUS30671</name>
</gene>
<feature type="region of interest" description="Disordered" evidence="1">
    <location>
        <begin position="1"/>
        <end position="24"/>
    </location>
</feature>
<sequence length="134" mass="14838">MVKAQRLPQAQHVGHDVPSNKRAVTAVSRQAVEYRTRSCRRRRPRIFPSLFFKSAIVGPHRPDKSSLPYIVGERPTNPEQHCGQARSSALTDGGDSCLVSVCDLERASLRVPFVKIGKERAKCTQVGFCIGPVQ</sequence>
<comment type="caution">
    <text evidence="2">The sequence shown here is derived from an EMBL/GenBank/DDBJ whole genome shotgun (WGS) entry which is preliminary data.</text>
</comment>
<evidence type="ECO:0000256" key="1">
    <source>
        <dbReference type="SAM" id="MobiDB-lite"/>
    </source>
</evidence>
<organism evidence="2 3">
    <name type="scientific">Clavelina lepadiformis</name>
    <name type="common">Light-bulb sea squirt</name>
    <name type="synonym">Ascidia lepadiformis</name>
    <dbReference type="NCBI Taxonomy" id="159417"/>
    <lineage>
        <taxon>Eukaryota</taxon>
        <taxon>Metazoa</taxon>
        <taxon>Chordata</taxon>
        <taxon>Tunicata</taxon>
        <taxon>Ascidiacea</taxon>
        <taxon>Aplousobranchia</taxon>
        <taxon>Clavelinidae</taxon>
        <taxon>Clavelina</taxon>
    </lineage>
</organism>
<dbReference type="EMBL" id="CAWYQH010000163">
    <property type="protein sequence ID" value="CAK8697449.1"/>
    <property type="molecule type" value="Genomic_DNA"/>
</dbReference>
<protein>
    <submittedName>
        <fullName evidence="2">Uncharacterized protein</fullName>
    </submittedName>
</protein>
<dbReference type="Proteomes" id="UP001642483">
    <property type="component" value="Unassembled WGS sequence"/>
</dbReference>
<name>A0ABP0H0D7_CLALP</name>
<evidence type="ECO:0000313" key="3">
    <source>
        <dbReference type="Proteomes" id="UP001642483"/>
    </source>
</evidence>
<proteinExistence type="predicted"/>